<feature type="domain" description="UBC core" evidence="2">
    <location>
        <begin position="10"/>
        <end position="160"/>
    </location>
</feature>
<keyword evidence="1" id="KW-0472">Membrane</keyword>
<dbReference type="Pfam" id="PF00179">
    <property type="entry name" value="UQ_con"/>
    <property type="match status" value="1"/>
</dbReference>
<accession>A0A8C4QL29</accession>
<dbReference type="InterPro" id="IPR050113">
    <property type="entry name" value="Ub_conjugating_enzyme"/>
</dbReference>
<evidence type="ECO:0000313" key="4">
    <source>
        <dbReference type="Proteomes" id="UP000694388"/>
    </source>
</evidence>
<dbReference type="PROSITE" id="PS50127">
    <property type="entry name" value="UBC_2"/>
    <property type="match status" value="1"/>
</dbReference>
<dbReference type="Ensembl" id="ENSEBUT00000017701.1">
    <property type="protein sequence ID" value="ENSEBUP00000017125.1"/>
    <property type="gene ID" value="ENSEBUG00000010712.1"/>
</dbReference>
<dbReference type="Gene3D" id="3.10.110.10">
    <property type="entry name" value="Ubiquitin Conjugating Enzyme"/>
    <property type="match status" value="1"/>
</dbReference>
<dbReference type="SUPFAM" id="SSF54495">
    <property type="entry name" value="UBC-like"/>
    <property type="match status" value="1"/>
</dbReference>
<keyword evidence="1" id="KW-0812">Transmembrane</keyword>
<dbReference type="PANTHER" id="PTHR24067">
    <property type="entry name" value="UBIQUITIN-CONJUGATING ENZYME E2"/>
    <property type="match status" value="1"/>
</dbReference>
<evidence type="ECO:0000313" key="3">
    <source>
        <dbReference type="Ensembl" id="ENSEBUP00000017125.1"/>
    </source>
</evidence>
<organism evidence="3 4">
    <name type="scientific">Eptatretus burgeri</name>
    <name type="common">Inshore hagfish</name>
    <dbReference type="NCBI Taxonomy" id="7764"/>
    <lineage>
        <taxon>Eukaryota</taxon>
        <taxon>Metazoa</taxon>
        <taxon>Chordata</taxon>
        <taxon>Craniata</taxon>
        <taxon>Vertebrata</taxon>
        <taxon>Cyclostomata</taxon>
        <taxon>Myxini</taxon>
        <taxon>Myxiniformes</taxon>
        <taxon>Myxinidae</taxon>
        <taxon>Eptatretinae</taxon>
        <taxon>Eptatretus</taxon>
    </lineage>
</organism>
<dbReference type="AlphaFoldDB" id="A0A8C4QL29"/>
<evidence type="ECO:0000259" key="2">
    <source>
        <dbReference type="PROSITE" id="PS50127"/>
    </source>
</evidence>
<sequence>MESKYNKRSPAVKRLMREAIELREPTEQYYAQPLQDNLFEWHFSVRGPTDSPFALGVYHGRILLPSGYPLQPPEIILLTPSGRFEVGKKVCLSISGHHPETWQPSWSIRTALLALIGFMTTRGEGALGSLDYPPSEQLLLALRSRETCCDVCGAKMDRVLLERTPVNAKTVTTVRPAVETTSRTQTTDAMTTITQTTAMENIKTNTMATFSSAAVTSAANTPVCAASATTTAAATIITSTEGIATGKTDVESSVQRVGQENIPPELHHRGTTHPASLRSSLYSSSTSQAVYAPANLCSYSSHMLSAVLVIVIAIALAFLILRRLSRETGF</sequence>
<keyword evidence="4" id="KW-1185">Reference proteome</keyword>
<dbReference type="GeneTree" id="ENSGT00940000156652"/>
<dbReference type="InterPro" id="IPR000608">
    <property type="entry name" value="UBC"/>
</dbReference>
<dbReference type="CDD" id="cd23799">
    <property type="entry name" value="UBCc_UBE2J"/>
    <property type="match status" value="1"/>
</dbReference>
<reference evidence="3" key="2">
    <citation type="submission" date="2025-09" db="UniProtKB">
        <authorList>
            <consortium name="Ensembl"/>
        </authorList>
    </citation>
    <scope>IDENTIFICATION</scope>
</reference>
<reference evidence="3" key="1">
    <citation type="submission" date="2025-08" db="UniProtKB">
        <authorList>
            <consortium name="Ensembl"/>
        </authorList>
    </citation>
    <scope>IDENTIFICATION</scope>
</reference>
<evidence type="ECO:0000256" key="1">
    <source>
        <dbReference type="SAM" id="Phobius"/>
    </source>
</evidence>
<feature type="transmembrane region" description="Helical" evidence="1">
    <location>
        <begin position="303"/>
        <end position="321"/>
    </location>
</feature>
<dbReference type="FunFam" id="3.10.110.10:FF:000086">
    <property type="entry name" value="Ubiquitin-conjugating enzyme E2 J1"/>
    <property type="match status" value="1"/>
</dbReference>
<proteinExistence type="predicted"/>
<dbReference type="InterPro" id="IPR016135">
    <property type="entry name" value="UBQ-conjugating_enzyme/RWD"/>
</dbReference>
<dbReference type="SMART" id="SM00212">
    <property type="entry name" value="UBCc"/>
    <property type="match status" value="1"/>
</dbReference>
<keyword evidence="1" id="KW-1133">Transmembrane helix</keyword>
<protein>
    <submittedName>
        <fullName evidence="3">Ubiquitin-conjugating enzyme E2, J1</fullName>
    </submittedName>
</protein>
<dbReference type="Proteomes" id="UP000694388">
    <property type="component" value="Unplaced"/>
</dbReference>
<name>A0A8C4QL29_EPTBU</name>